<dbReference type="InterPro" id="IPR028878">
    <property type="entry name" value="RNase_E"/>
</dbReference>
<protein>
    <recommendedName>
        <fullName evidence="8">Ribonuclease E</fullName>
        <shortName evidence="8">RNase E</shortName>
        <ecNumber evidence="8">3.1.26.12</ecNumber>
    </recommendedName>
</protein>
<feature type="binding site" evidence="8">
    <location>
        <position position="534"/>
    </location>
    <ligand>
        <name>Zn(2+)</name>
        <dbReference type="ChEBI" id="CHEBI:29105"/>
        <note>ligand shared between dimeric partners</note>
    </ligand>
</feature>
<comment type="similarity">
    <text evidence="8">Belongs to the RNase E/G family. RNase E subfamily.</text>
</comment>
<dbReference type="GO" id="GO:0008270">
    <property type="term" value="F:zinc ion binding"/>
    <property type="evidence" value="ECO:0007669"/>
    <property type="project" value="UniProtKB-UniRule"/>
</dbReference>
<feature type="domain" description="RNase E/G thioredoxin-like" evidence="11">
    <location>
        <begin position="530"/>
        <end position="612"/>
    </location>
</feature>
<evidence type="ECO:0000256" key="7">
    <source>
        <dbReference type="ARBA" id="ARBA00022884"/>
    </source>
</evidence>
<feature type="compositionally biased region" description="Acidic residues" evidence="9">
    <location>
        <begin position="629"/>
        <end position="648"/>
    </location>
</feature>
<feature type="compositionally biased region" description="Low complexity" evidence="9">
    <location>
        <begin position="777"/>
        <end position="809"/>
    </location>
</feature>
<evidence type="ECO:0000256" key="5">
    <source>
        <dbReference type="ARBA" id="ARBA00022801"/>
    </source>
</evidence>
<keyword evidence="8" id="KW-0472">Membrane</keyword>
<name>A0A7X1KMG7_9SPHN</name>
<keyword evidence="8" id="KW-0699">rRNA-binding</keyword>
<feature type="compositionally biased region" description="Acidic residues" evidence="9">
    <location>
        <begin position="168"/>
        <end position="178"/>
    </location>
</feature>
<dbReference type="EMBL" id="JACLAW010000009">
    <property type="protein sequence ID" value="MBC2666358.1"/>
    <property type="molecule type" value="Genomic_DNA"/>
</dbReference>
<feature type="region of interest" description="Disordered" evidence="9">
    <location>
        <begin position="160"/>
        <end position="201"/>
    </location>
</feature>
<dbReference type="PANTHER" id="PTHR30001">
    <property type="entry name" value="RIBONUCLEASE"/>
    <property type="match status" value="1"/>
</dbReference>
<dbReference type="PANTHER" id="PTHR30001:SF1">
    <property type="entry name" value="RIBONUCLEASE E_G-LIKE PROTEIN, CHLOROPLASTIC"/>
    <property type="match status" value="1"/>
</dbReference>
<evidence type="ECO:0000256" key="3">
    <source>
        <dbReference type="ARBA" id="ARBA00022723"/>
    </source>
</evidence>
<keyword evidence="8" id="KW-0997">Cell inner membrane</keyword>
<dbReference type="GO" id="GO:0008033">
    <property type="term" value="P:tRNA processing"/>
    <property type="evidence" value="ECO:0007669"/>
    <property type="project" value="UniProtKB-UniRule"/>
</dbReference>
<feature type="compositionally biased region" description="Acidic residues" evidence="9">
    <location>
        <begin position="690"/>
        <end position="724"/>
    </location>
</feature>
<evidence type="ECO:0000256" key="6">
    <source>
        <dbReference type="ARBA" id="ARBA00022842"/>
    </source>
</evidence>
<evidence type="ECO:0000259" key="10">
    <source>
        <dbReference type="Pfam" id="PF10150"/>
    </source>
</evidence>
<feature type="compositionally biased region" description="Basic residues" evidence="9">
    <location>
        <begin position="742"/>
        <end position="755"/>
    </location>
</feature>
<keyword evidence="1 8" id="KW-0963">Cytoplasm</keyword>
<dbReference type="GO" id="GO:0005737">
    <property type="term" value="C:cytoplasm"/>
    <property type="evidence" value="ECO:0007669"/>
    <property type="project" value="UniProtKB-SubCell"/>
</dbReference>
<feature type="binding site" evidence="8">
    <location>
        <position position="430"/>
    </location>
    <ligand>
        <name>Mg(2+)</name>
        <dbReference type="ChEBI" id="CHEBI:18420"/>
        <note>catalytic</note>
    </ligand>
</feature>
<comment type="catalytic activity">
    <reaction evidence="8">
        <text>Endonucleolytic cleavage of single-stranded RNA in A- and U-rich regions.</text>
        <dbReference type="EC" id="3.1.26.12"/>
    </reaction>
</comment>
<keyword evidence="6 8" id="KW-0460">Magnesium</keyword>
<dbReference type="NCBIfam" id="TIGR00757">
    <property type="entry name" value="RNaseEG"/>
    <property type="match status" value="1"/>
</dbReference>
<feature type="compositionally biased region" description="Basic residues" evidence="9">
    <location>
        <begin position="671"/>
        <end position="683"/>
    </location>
</feature>
<dbReference type="SUPFAM" id="SSF50249">
    <property type="entry name" value="Nucleic acid-binding proteins"/>
    <property type="match status" value="1"/>
</dbReference>
<comment type="subcellular location">
    <subcellularLocation>
        <location evidence="8">Cytoplasm</location>
    </subcellularLocation>
    <subcellularLocation>
        <location evidence="8">Cell inner membrane</location>
        <topology evidence="8">Peripheral membrane protein</topology>
        <orientation evidence="8">Cytoplasmic side</orientation>
    </subcellularLocation>
</comment>
<dbReference type="InterPro" id="IPR019307">
    <property type="entry name" value="RNA-bd_AU-1/RNase_E/G"/>
</dbReference>
<dbReference type="GO" id="GO:0000049">
    <property type="term" value="F:tRNA binding"/>
    <property type="evidence" value="ECO:0007669"/>
    <property type="project" value="UniProtKB-KW"/>
</dbReference>
<comment type="cofactor">
    <cofactor evidence="8">
        <name>Mg(2+)</name>
        <dbReference type="ChEBI" id="CHEBI:18420"/>
    </cofactor>
    <text evidence="8">Binds 1 Mg(2+) ion per subunit.</text>
</comment>
<feature type="binding site" evidence="8">
    <location>
        <position position="531"/>
    </location>
    <ligand>
        <name>Zn(2+)</name>
        <dbReference type="ChEBI" id="CHEBI:29105"/>
        <note>ligand shared between dimeric partners</note>
    </ligand>
</feature>
<keyword evidence="13" id="KW-1185">Reference proteome</keyword>
<evidence type="ECO:0000256" key="4">
    <source>
        <dbReference type="ARBA" id="ARBA00022759"/>
    </source>
</evidence>
<feature type="binding site" evidence="8">
    <location>
        <position position="473"/>
    </location>
    <ligand>
        <name>Mg(2+)</name>
        <dbReference type="ChEBI" id="CHEBI:18420"/>
        <note>catalytic</note>
    </ligand>
</feature>
<dbReference type="GO" id="GO:0008995">
    <property type="term" value="F:ribonuclease E activity"/>
    <property type="evidence" value="ECO:0007669"/>
    <property type="project" value="UniProtKB-EC"/>
</dbReference>
<keyword evidence="7 8" id="KW-0694">RNA-binding</keyword>
<feature type="region of interest" description="Disordered" evidence="9">
    <location>
        <begin position="606"/>
        <end position="946"/>
    </location>
</feature>
<gene>
    <name evidence="8" type="primary">rne</name>
    <name evidence="12" type="ORF">H7F51_12585</name>
</gene>
<accession>A0A7X1KMG7</accession>
<dbReference type="Proteomes" id="UP000566813">
    <property type="component" value="Unassembled WGS sequence"/>
</dbReference>
<feature type="compositionally biased region" description="Basic and acidic residues" evidence="9">
    <location>
        <begin position="649"/>
        <end position="662"/>
    </location>
</feature>
<dbReference type="GO" id="GO:0019843">
    <property type="term" value="F:rRNA binding"/>
    <property type="evidence" value="ECO:0007669"/>
    <property type="project" value="UniProtKB-KW"/>
</dbReference>
<feature type="domain" description="RNA-binding protein AU-1/Ribonuclease E/G" evidence="10">
    <location>
        <begin position="248"/>
        <end position="518"/>
    </location>
</feature>
<feature type="compositionally biased region" description="Low complexity" evidence="9">
    <location>
        <begin position="856"/>
        <end position="872"/>
    </location>
</feature>
<dbReference type="Gene3D" id="2.40.50.140">
    <property type="entry name" value="Nucleic acid-binding proteins"/>
    <property type="match status" value="1"/>
</dbReference>
<evidence type="ECO:0000313" key="13">
    <source>
        <dbReference type="Proteomes" id="UP000566813"/>
    </source>
</evidence>
<keyword evidence="2 8" id="KW-0540">Nuclease</keyword>
<dbReference type="GO" id="GO:0000287">
    <property type="term" value="F:magnesium ion binding"/>
    <property type="evidence" value="ECO:0007669"/>
    <property type="project" value="UniProtKB-UniRule"/>
</dbReference>
<keyword evidence="8" id="KW-0862">Zinc</keyword>
<dbReference type="HAMAP" id="MF_00970">
    <property type="entry name" value="RNase_E"/>
    <property type="match status" value="1"/>
</dbReference>
<dbReference type="GO" id="GO:0006364">
    <property type="term" value="P:rRNA processing"/>
    <property type="evidence" value="ECO:0007669"/>
    <property type="project" value="UniProtKB-UniRule"/>
</dbReference>
<keyword evidence="8" id="KW-0819">tRNA processing</keyword>
<dbReference type="InterPro" id="IPR012340">
    <property type="entry name" value="NA-bd_OB-fold"/>
</dbReference>
<sequence length="946" mass="103552">MTTRMLIDARHTEETRVAVLKGNRIDEFDFESAEHKQIKGNIYLAKVTRVEPSLQAAFVDFGGNRHGFLAFSEIHPDYYQIPKEDRERLLAEEAAHAEEEAALRAVAEGEEDFVGDDELGEALADDFAGTSHDEFGGDFGGVTEIDTSEKDEVATIEAGHVENGFDHDSEEAAEGDGEEQPRRRGRRRQGGDRGRAHAKEADEIRAKRMALRRRYKIQDVIHRRQVLLVQVVKEERGNKGAALTTYLSLAGRYCVLMPNSSHGGGISRKISSAADRKRLKSIISELDLPKSMGCIVRTAGLQRTKTEIKRDFDYLARLWDEIRENTLKSSAPAMIHSDSDLIKRAIRDIYNRDIEEVVVEGEAGYRAARDFMKLLMPSHARRVKAYSDPVPLFQRYGAEDQLTAMYDPVVQLKSGGYLVINPTEALVSIDINSGRSTKEHGIEATALSTNLEAAREIARQLRLRDMAGLVVIDFIDMEYGSNVRKVEKAMKEALKNDRARIQVGRISGFGLMEMSRQRLRTGVLEATTRTCPHCDGSGLVRTASSAGLSALRLIEDEAAKGKGTVITLYASQEAAIYVLNAKRDDLQEIEHRYGVRVEVIPEGENEGAKMRVGSSGPRPTSLPRFEPIIEPEDDLPFEDEEEFEEEEAEVRAEPRGERRARDEDEDGEGGRRRRRKRRRGGRNRTRDGAEQAEGEDFEAEDGEGSETDGAEGDGAEGDMAEDASGEAGADHGTETNGEDGPRKRRRRGRRRRGGRGRGENGEQTDEAGDEAGDETSAAGDYDAVEVAVDAEAEAPIASEAVAADAAEAPAKPKRSRRKKADADVAVEPAVAEVTAAEATAEEAPAKPKRTRKKAAAVEAPAEEVVPAPAAEEAPAKPKRTRKKKADAEAAPVAAEDAVPAEASEPAVAASVDADPVQDAVTADVDGEGESDAGTPRRGWWQRTFGE</sequence>
<comment type="cofactor">
    <cofactor evidence="8">
        <name>Zn(2+)</name>
        <dbReference type="ChEBI" id="CHEBI:29105"/>
    </cofactor>
    <text evidence="8">Binds 2 Zn(2+) ions per homotetramer.</text>
</comment>
<proteinExistence type="inferred from homology"/>
<dbReference type="CDD" id="cd04453">
    <property type="entry name" value="S1_RNase_E"/>
    <property type="match status" value="1"/>
</dbReference>
<dbReference type="Pfam" id="PF20833">
    <property type="entry name" value="RNase_E_G_Thio"/>
    <property type="match status" value="1"/>
</dbReference>
<dbReference type="EC" id="3.1.26.12" evidence="8"/>
<evidence type="ECO:0000256" key="9">
    <source>
        <dbReference type="SAM" id="MobiDB-lite"/>
    </source>
</evidence>
<dbReference type="Gene3D" id="3.40.1260.20">
    <property type="entry name" value="Ribonuclease E, catalytic domain"/>
    <property type="match status" value="1"/>
</dbReference>
<dbReference type="InterPro" id="IPR048583">
    <property type="entry name" value="RNase_E_G_thioredoxin-like"/>
</dbReference>
<keyword evidence="8" id="KW-1003">Cell membrane</keyword>
<keyword evidence="8" id="KW-0820">tRNA-binding</keyword>
<comment type="subunit">
    <text evidence="8">Homotetramer formed by a dimer of dimers.</text>
</comment>
<organism evidence="12 13">
    <name type="scientific">Novosphingobium flavum</name>
    <dbReference type="NCBI Taxonomy" id="1778672"/>
    <lineage>
        <taxon>Bacteria</taxon>
        <taxon>Pseudomonadati</taxon>
        <taxon>Pseudomonadota</taxon>
        <taxon>Alphaproteobacteria</taxon>
        <taxon>Sphingomonadales</taxon>
        <taxon>Sphingomonadaceae</taxon>
        <taxon>Novosphingobium</taxon>
    </lineage>
</organism>
<feature type="compositionally biased region" description="Low complexity" evidence="9">
    <location>
        <begin position="888"/>
        <end position="914"/>
    </location>
</feature>
<dbReference type="InterPro" id="IPR004659">
    <property type="entry name" value="RNase_E/G"/>
</dbReference>
<evidence type="ECO:0000256" key="2">
    <source>
        <dbReference type="ARBA" id="ARBA00022722"/>
    </source>
</evidence>
<dbReference type="AlphaFoldDB" id="A0A7X1KMG7"/>
<feature type="region of interest" description="Required for zinc-mediated homotetramerization and catalytic activity" evidence="8">
    <location>
        <begin position="531"/>
        <end position="534"/>
    </location>
</feature>
<feature type="compositionally biased region" description="Acidic residues" evidence="9">
    <location>
        <begin position="762"/>
        <end position="773"/>
    </location>
</feature>
<evidence type="ECO:0000256" key="1">
    <source>
        <dbReference type="ARBA" id="ARBA00022490"/>
    </source>
</evidence>
<evidence type="ECO:0000313" key="12">
    <source>
        <dbReference type="EMBL" id="MBC2666358.1"/>
    </source>
</evidence>
<dbReference type="GO" id="GO:0006402">
    <property type="term" value="P:mRNA catabolic process"/>
    <property type="evidence" value="ECO:0007669"/>
    <property type="project" value="UniProtKB-UniRule"/>
</dbReference>
<dbReference type="RefSeq" id="WP_185664660.1">
    <property type="nucleotide sequence ID" value="NZ_JACLAW010000009.1"/>
</dbReference>
<dbReference type="GO" id="GO:0009898">
    <property type="term" value="C:cytoplasmic side of plasma membrane"/>
    <property type="evidence" value="ECO:0007669"/>
    <property type="project" value="UniProtKB-UniRule"/>
</dbReference>
<keyword evidence="3 8" id="KW-0479">Metal-binding</keyword>
<keyword evidence="8" id="KW-0698">rRNA processing</keyword>
<feature type="compositionally biased region" description="Low complexity" evidence="9">
    <location>
        <begin position="823"/>
        <end position="842"/>
    </location>
</feature>
<comment type="function">
    <text evidence="8">Endoribonuclease that plays a central role in RNA processing and decay. Required for the maturation of 5S and 16S rRNAs and the majority of tRNAs. Also involved in the degradation of most mRNAs.</text>
</comment>
<keyword evidence="5 8" id="KW-0378">Hydrolase</keyword>
<evidence type="ECO:0000259" key="11">
    <source>
        <dbReference type="Pfam" id="PF20833"/>
    </source>
</evidence>
<reference evidence="12 13" key="1">
    <citation type="submission" date="2020-08" db="EMBL/GenBank/DDBJ databases">
        <title>The genome sequence of type strain Novosphingobium flavum NBRC 111647.</title>
        <authorList>
            <person name="Liu Y."/>
        </authorList>
    </citation>
    <scope>NUCLEOTIDE SEQUENCE [LARGE SCALE GENOMIC DNA]</scope>
    <source>
        <strain evidence="12 13">NBRC 111647</strain>
    </source>
</reference>
<feature type="compositionally biased region" description="Basic and acidic residues" evidence="9">
    <location>
        <begin position="189"/>
        <end position="201"/>
    </location>
</feature>
<dbReference type="Pfam" id="PF10150">
    <property type="entry name" value="RNase_E_G"/>
    <property type="match status" value="1"/>
</dbReference>
<comment type="caution">
    <text evidence="12">The sequence shown here is derived from an EMBL/GenBank/DDBJ whole genome shotgun (WGS) entry which is preliminary data.</text>
</comment>
<evidence type="ECO:0000256" key="8">
    <source>
        <dbReference type="HAMAP-Rule" id="MF_00970"/>
    </source>
</evidence>
<keyword evidence="4 8" id="KW-0255">Endonuclease</keyword>